<organism evidence="1 2">
    <name type="scientific">Paraglomus brasilianum</name>
    <dbReference type="NCBI Taxonomy" id="144538"/>
    <lineage>
        <taxon>Eukaryota</taxon>
        <taxon>Fungi</taxon>
        <taxon>Fungi incertae sedis</taxon>
        <taxon>Mucoromycota</taxon>
        <taxon>Glomeromycotina</taxon>
        <taxon>Glomeromycetes</taxon>
        <taxon>Paraglomerales</taxon>
        <taxon>Paraglomeraceae</taxon>
        <taxon>Paraglomus</taxon>
    </lineage>
</organism>
<accession>A0A9N9C881</accession>
<feature type="non-terminal residue" evidence="1">
    <location>
        <position position="365"/>
    </location>
</feature>
<proteinExistence type="predicted"/>
<protein>
    <submittedName>
        <fullName evidence="1">7997_t:CDS:1</fullName>
    </submittedName>
</protein>
<dbReference type="InterPro" id="IPR027417">
    <property type="entry name" value="P-loop_NTPase"/>
</dbReference>
<comment type="caution">
    <text evidence="1">The sequence shown here is derived from an EMBL/GenBank/DDBJ whole genome shotgun (WGS) entry which is preliminary data.</text>
</comment>
<dbReference type="EMBL" id="CAJVPI010001104">
    <property type="protein sequence ID" value="CAG8594710.1"/>
    <property type="molecule type" value="Genomic_DNA"/>
</dbReference>
<dbReference type="Proteomes" id="UP000789739">
    <property type="component" value="Unassembled WGS sequence"/>
</dbReference>
<dbReference type="Gene3D" id="3.40.50.300">
    <property type="entry name" value="P-loop containing nucleotide triphosphate hydrolases"/>
    <property type="match status" value="1"/>
</dbReference>
<evidence type="ECO:0000313" key="1">
    <source>
        <dbReference type="EMBL" id="CAG8594710.1"/>
    </source>
</evidence>
<gene>
    <name evidence="1" type="ORF">PBRASI_LOCUS7315</name>
</gene>
<name>A0A9N9C881_9GLOM</name>
<dbReference type="SUPFAM" id="SSF52540">
    <property type="entry name" value="P-loop containing nucleoside triphosphate hydrolases"/>
    <property type="match status" value="1"/>
</dbReference>
<sequence length="365" mass="41424">MSNSPQKRCILAIGETGLGKSFTATVFGAKGVKVGHSTESETDKVTFYDIGNGSFYVDTPGFNDSDEEKSDDETVRLILREMQDRKISKITTILWFVRTDGCRATTSLKSQARTIEAFARDHNGNVWDNTIIVTKGDERGEGPRAAAEEIAKKIHEQKPHHRELNAKKSFLENTGYFEIRLFESLSERKKDIYATFPIETLDKLNIFKRSEPERILAKYRLLMEGHTNHPIVLEFKKVKCLNCSEETDPRLASPKCHLKIIKIHKPWKNYHSKEIGQFHSTELVKEWDHSIGAWTVRVITIGIVNPQTYEYECCGRKTPHDCGNNKCEPDNCKITPGCISVCERCKKIPGTNEGCSTEGKHNWGS</sequence>
<reference evidence="1" key="1">
    <citation type="submission" date="2021-06" db="EMBL/GenBank/DDBJ databases">
        <authorList>
            <person name="Kallberg Y."/>
            <person name="Tangrot J."/>
            <person name="Rosling A."/>
        </authorList>
    </citation>
    <scope>NUCLEOTIDE SEQUENCE</scope>
    <source>
        <strain evidence="1">BR232B</strain>
    </source>
</reference>
<keyword evidence="2" id="KW-1185">Reference proteome</keyword>
<dbReference type="AlphaFoldDB" id="A0A9N9C881"/>
<dbReference type="OrthoDB" id="8954335at2759"/>
<evidence type="ECO:0000313" key="2">
    <source>
        <dbReference type="Proteomes" id="UP000789739"/>
    </source>
</evidence>